<feature type="transmembrane region" description="Helical" evidence="5">
    <location>
        <begin position="95"/>
        <end position="118"/>
    </location>
</feature>
<keyword evidence="2 5" id="KW-0812">Transmembrane</keyword>
<accession>A0A0B1ZXM4</accession>
<comment type="subcellular location">
    <subcellularLocation>
        <location evidence="1">Endomembrane system</location>
        <topology evidence="1">Multi-pass membrane protein</topology>
    </subcellularLocation>
</comment>
<feature type="domain" description="DUF202" evidence="6">
    <location>
        <begin position="17"/>
        <end position="81"/>
    </location>
</feature>
<evidence type="ECO:0000256" key="3">
    <source>
        <dbReference type="ARBA" id="ARBA00022989"/>
    </source>
</evidence>
<proteinExistence type="predicted"/>
<keyword evidence="3 5" id="KW-1133">Transmembrane helix</keyword>
<sequence length="120" mass="12528">MTGVPVGDDPHAEVFDAGLQPERTLLAWRRTCLSIAAGFVATIKYFTDAIGAWAIALGVVGLGLAGMAWFVCTLRYRRVHRGLVNRGALTSGGTLPLLVAGAVSVGAVTALIAVTVTWHP</sequence>
<dbReference type="Pfam" id="PF02656">
    <property type="entry name" value="DUF202"/>
    <property type="match status" value="1"/>
</dbReference>
<evidence type="ECO:0000313" key="7">
    <source>
        <dbReference type="EMBL" id="KHK95499.1"/>
    </source>
</evidence>
<dbReference type="RefSeq" id="WP_039403141.1">
    <property type="nucleotide sequence ID" value="NZ_JTDK01000022.1"/>
</dbReference>
<dbReference type="Proteomes" id="UP000031030">
    <property type="component" value="Unassembled WGS sequence"/>
</dbReference>
<dbReference type="EMBL" id="JTDK01000022">
    <property type="protein sequence ID" value="KHK95499.1"/>
    <property type="molecule type" value="Genomic_DNA"/>
</dbReference>
<feature type="transmembrane region" description="Helical" evidence="5">
    <location>
        <begin position="52"/>
        <end position="74"/>
    </location>
</feature>
<reference evidence="7 8" key="1">
    <citation type="submission" date="2014-11" db="EMBL/GenBank/DDBJ databases">
        <title>Genome sequence of Microbacterium mangrovi MUSC 115(T).</title>
        <authorList>
            <person name="Lee L.-H."/>
        </authorList>
    </citation>
    <scope>NUCLEOTIDE SEQUENCE [LARGE SCALE GENOMIC DNA]</scope>
    <source>
        <strain evidence="7 8">MUSC 115</strain>
    </source>
</reference>
<dbReference type="InterPro" id="IPR003807">
    <property type="entry name" value="DUF202"/>
</dbReference>
<organism evidence="7 8">
    <name type="scientific">Microbacterium mangrovi</name>
    <dbReference type="NCBI Taxonomy" id="1348253"/>
    <lineage>
        <taxon>Bacteria</taxon>
        <taxon>Bacillati</taxon>
        <taxon>Actinomycetota</taxon>
        <taxon>Actinomycetes</taxon>
        <taxon>Micrococcales</taxon>
        <taxon>Microbacteriaceae</taxon>
        <taxon>Microbacterium</taxon>
    </lineage>
</organism>
<keyword evidence="4 5" id="KW-0472">Membrane</keyword>
<dbReference type="STRING" id="1348253.LK09_19195"/>
<evidence type="ECO:0000256" key="4">
    <source>
        <dbReference type="ARBA" id="ARBA00023136"/>
    </source>
</evidence>
<evidence type="ECO:0000313" key="8">
    <source>
        <dbReference type="Proteomes" id="UP000031030"/>
    </source>
</evidence>
<gene>
    <name evidence="7" type="ORF">LK09_19195</name>
</gene>
<name>A0A0B1ZXM4_9MICO</name>
<evidence type="ECO:0000256" key="5">
    <source>
        <dbReference type="SAM" id="Phobius"/>
    </source>
</evidence>
<dbReference type="AlphaFoldDB" id="A0A0B1ZXM4"/>
<evidence type="ECO:0000259" key="6">
    <source>
        <dbReference type="Pfam" id="PF02656"/>
    </source>
</evidence>
<protein>
    <recommendedName>
        <fullName evidence="6">DUF202 domain-containing protein</fullName>
    </recommendedName>
</protein>
<evidence type="ECO:0000256" key="2">
    <source>
        <dbReference type="ARBA" id="ARBA00022692"/>
    </source>
</evidence>
<keyword evidence="8" id="KW-1185">Reference proteome</keyword>
<comment type="caution">
    <text evidence="7">The sequence shown here is derived from an EMBL/GenBank/DDBJ whole genome shotgun (WGS) entry which is preliminary data.</text>
</comment>
<dbReference type="GO" id="GO:0012505">
    <property type="term" value="C:endomembrane system"/>
    <property type="evidence" value="ECO:0007669"/>
    <property type="project" value="UniProtKB-SubCell"/>
</dbReference>
<evidence type="ECO:0000256" key="1">
    <source>
        <dbReference type="ARBA" id="ARBA00004127"/>
    </source>
</evidence>